<sequence length="156" mass="17220">MYILSLFPYSTSLEIALAELEEIGIHNDQVLVVPLHNKKARMVTFDSIHYSDGVSHVDLASVLGTVGMILGTIYGFVLSLGPIIGGTIGLASGLFLGYSISVFLMKRKVSLFNRIQGCDVIVMVSFEESKQKKVEKILLKNHAQKIGYYYETQGCE</sequence>
<feature type="transmembrane region" description="Helical" evidence="1">
    <location>
        <begin position="57"/>
        <end position="77"/>
    </location>
</feature>
<gene>
    <name evidence="2" type="ORF">LC087_02770</name>
</gene>
<feature type="transmembrane region" description="Helical" evidence="1">
    <location>
        <begin position="83"/>
        <end position="105"/>
    </location>
</feature>
<evidence type="ECO:0000256" key="1">
    <source>
        <dbReference type="SAM" id="Phobius"/>
    </source>
</evidence>
<keyword evidence="3" id="KW-1185">Reference proteome</keyword>
<dbReference type="Proteomes" id="UP001197974">
    <property type="component" value="Chromosome"/>
</dbReference>
<keyword evidence="1" id="KW-0472">Membrane</keyword>
<reference evidence="2 3" key="1">
    <citation type="submission" date="2023-06" db="EMBL/GenBank/DDBJ databases">
        <title>Five Gram-positive bacteria isolated from mangrove sediments in Shenzhen, Guangdong, China.</title>
        <authorList>
            <person name="Yu S."/>
            <person name="Zheng W."/>
            <person name="Huang Y."/>
        </authorList>
    </citation>
    <scope>NUCLEOTIDE SEQUENCE [LARGE SCALE GENOMIC DNA]</scope>
    <source>
        <strain evidence="2 3">SaN35-3</strain>
    </source>
</reference>
<accession>A0ABY9JUR1</accession>
<protein>
    <recommendedName>
        <fullName evidence="4">DUF1269 domain-containing protein</fullName>
    </recommendedName>
</protein>
<proteinExistence type="predicted"/>
<evidence type="ECO:0000313" key="2">
    <source>
        <dbReference type="EMBL" id="WLR43147.1"/>
    </source>
</evidence>
<dbReference type="EMBL" id="CP129013">
    <property type="protein sequence ID" value="WLR43147.1"/>
    <property type="molecule type" value="Genomic_DNA"/>
</dbReference>
<organism evidence="2 3">
    <name type="scientific">Bacillus carboniphilus</name>
    <dbReference type="NCBI Taxonomy" id="86663"/>
    <lineage>
        <taxon>Bacteria</taxon>
        <taxon>Bacillati</taxon>
        <taxon>Bacillota</taxon>
        <taxon>Bacilli</taxon>
        <taxon>Bacillales</taxon>
        <taxon>Bacillaceae</taxon>
        <taxon>Bacillus</taxon>
    </lineage>
</organism>
<dbReference type="RefSeq" id="WP_226538970.1">
    <property type="nucleotide sequence ID" value="NZ_CP129013.1"/>
</dbReference>
<evidence type="ECO:0000313" key="3">
    <source>
        <dbReference type="Proteomes" id="UP001197974"/>
    </source>
</evidence>
<keyword evidence="1" id="KW-0812">Transmembrane</keyword>
<name>A0ABY9JUR1_9BACI</name>
<keyword evidence="1" id="KW-1133">Transmembrane helix</keyword>
<evidence type="ECO:0008006" key="4">
    <source>
        <dbReference type="Google" id="ProtNLM"/>
    </source>
</evidence>